<dbReference type="InterPro" id="IPR025708">
    <property type="entry name" value="HSP15"/>
</dbReference>
<comment type="caution">
    <text evidence="7">The sequence shown here is derived from an EMBL/GenBank/DDBJ whole genome shotgun (WGS) entry which is preliminary data.</text>
</comment>
<dbReference type="SMART" id="SM00363">
    <property type="entry name" value="S4"/>
    <property type="match status" value="1"/>
</dbReference>
<gene>
    <name evidence="7" type="ORF">I7X39_12260</name>
</gene>
<evidence type="ECO:0000256" key="2">
    <source>
        <dbReference type="ARBA" id="ARBA00022884"/>
    </source>
</evidence>
<keyword evidence="8" id="KW-1185">Reference proteome</keyword>
<comment type="similarity">
    <text evidence="1">Belongs to the HSP15 family.</text>
</comment>
<keyword evidence="2 4" id="KW-0694">RNA-binding</keyword>
<evidence type="ECO:0000256" key="5">
    <source>
        <dbReference type="SAM" id="MobiDB-lite"/>
    </source>
</evidence>
<protein>
    <submittedName>
        <fullName evidence="7">RNA-binding S4 domain-containing protein</fullName>
    </submittedName>
</protein>
<dbReference type="Pfam" id="PF01479">
    <property type="entry name" value="S4"/>
    <property type="match status" value="1"/>
</dbReference>
<feature type="domain" description="RNA-binding S4" evidence="6">
    <location>
        <begin position="8"/>
        <end position="66"/>
    </location>
</feature>
<evidence type="ECO:0000313" key="8">
    <source>
        <dbReference type="Proteomes" id="UP000613266"/>
    </source>
</evidence>
<sequence>MADAPASMRLDKWLWAARFFKTRALAVEAVEKNRVDVNGQAAKPGRDVRPGDRIGLTQPGWRREVEILGLSMTRGPAPVAQALYRDTEQSLRDAAAAAERRRLSPEPASAIEQGRPTKKDRRALQDWDRWSVELDRE</sequence>
<dbReference type="EMBL" id="JAEDAK010000007">
    <property type="protein sequence ID" value="MBH9577675.1"/>
    <property type="molecule type" value="Genomic_DNA"/>
</dbReference>
<name>A0A931J3T1_9BURK</name>
<feature type="region of interest" description="Disordered" evidence="5">
    <location>
        <begin position="94"/>
        <end position="124"/>
    </location>
</feature>
<evidence type="ECO:0000259" key="6">
    <source>
        <dbReference type="SMART" id="SM00363"/>
    </source>
</evidence>
<dbReference type="InterPro" id="IPR036986">
    <property type="entry name" value="S4_RNA-bd_sf"/>
</dbReference>
<proteinExistence type="inferred from homology"/>
<dbReference type="InterPro" id="IPR002942">
    <property type="entry name" value="S4_RNA-bd"/>
</dbReference>
<dbReference type="Gene3D" id="3.10.290.10">
    <property type="entry name" value="RNA-binding S4 domain"/>
    <property type="match status" value="1"/>
</dbReference>
<dbReference type="PIRSF" id="PIRSF016821">
    <property type="entry name" value="HSP15"/>
    <property type="match status" value="1"/>
</dbReference>
<accession>A0A931J3T1</accession>
<dbReference type="GO" id="GO:0043023">
    <property type="term" value="F:ribosomal large subunit binding"/>
    <property type="evidence" value="ECO:0007669"/>
    <property type="project" value="InterPro"/>
</dbReference>
<dbReference type="GO" id="GO:0003677">
    <property type="term" value="F:DNA binding"/>
    <property type="evidence" value="ECO:0007669"/>
    <property type="project" value="UniProtKB-KW"/>
</dbReference>
<keyword evidence="3" id="KW-0238">DNA-binding</keyword>
<dbReference type="Proteomes" id="UP000613266">
    <property type="component" value="Unassembled WGS sequence"/>
</dbReference>
<reference evidence="7" key="1">
    <citation type="submission" date="2020-12" db="EMBL/GenBank/DDBJ databases">
        <title>The genome sequence of Inhella sp. 1Y17.</title>
        <authorList>
            <person name="Liu Y."/>
        </authorList>
    </citation>
    <scope>NUCLEOTIDE SEQUENCE</scope>
    <source>
        <strain evidence="7">1Y17</strain>
    </source>
</reference>
<dbReference type="SUPFAM" id="SSF55174">
    <property type="entry name" value="Alpha-L RNA-binding motif"/>
    <property type="match status" value="1"/>
</dbReference>
<evidence type="ECO:0000256" key="3">
    <source>
        <dbReference type="ARBA" id="ARBA00023125"/>
    </source>
</evidence>
<dbReference type="PROSITE" id="PS50889">
    <property type="entry name" value="S4"/>
    <property type="match status" value="1"/>
</dbReference>
<evidence type="ECO:0000313" key="7">
    <source>
        <dbReference type="EMBL" id="MBH9577675.1"/>
    </source>
</evidence>
<dbReference type="GO" id="GO:0034605">
    <property type="term" value="P:cellular response to heat"/>
    <property type="evidence" value="ECO:0007669"/>
    <property type="project" value="InterPro"/>
</dbReference>
<organism evidence="7 8">
    <name type="scientific">Inhella proteolytica</name>
    <dbReference type="NCBI Taxonomy" id="2795029"/>
    <lineage>
        <taxon>Bacteria</taxon>
        <taxon>Pseudomonadati</taxon>
        <taxon>Pseudomonadota</taxon>
        <taxon>Betaproteobacteria</taxon>
        <taxon>Burkholderiales</taxon>
        <taxon>Sphaerotilaceae</taxon>
        <taxon>Inhella</taxon>
    </lineage>
</organism>
<dbReference type="RefSeq" id="WP_198111439.1">
    <property type="nucleotide sequence ID" value="NZ_JAEDAK010000007.1"/>
</dbReference>
<evidence type="ECO:0000256" key="1">
    <source>
        <dbReference type="ARBA" id="ARBA00008396"/>
    </source>
</evidence>
<dbReference type="CDD" id="cd00165">
    <property type="entry name" value="S4"/>
    <property type="match status" value="1"/>
</dbReference>
<evidence type="ECO:0000256" key="4">
    <source>
        <dbReference type="PROSITE-ProRule" id="PRU00182"/>
    </source>
</evidence>
<dbReference type="GO" id="GO:0003727">
    <property type="term" value="F:single-stranded RNA binding"/>
    <property type="evidence" value="ECO:0007669"/>
    <property type="project" value="InterPro"/>
</dbReference>
<dbReference type="AlphaFoldDB" id="A0A931J3T1"/>